<keyword evidence="3" id="KW-1185">Reference proteome</keyword>
<organism evidence="2 3">
    <name type="scientific">Neotamlana sargassicola</name>
    <dbReference type="NCBI Taxonomy" id="2883125"/>
    <lineage>
        <taxon>Bacteria</taxon>
        <taxon>Pseudomonadati</taxon>
        <taxon>Bacteroidota</taxon>
        <taxon>Flavobacteriia</taxon>
        <taxon>Flavobacteriales</taxon>
        <taxon>Flavobacteriaceae</taxon>
        <taxon>Neotamlana</taxon>
    </lineage>
</organism>
<dbReference type="InterPro" id="IPR008969">
    <property type="entry name" value="CarboxyPept-like_regulatory"/>
</dbReference>
<dbReference type="Pfam" id="PF13715">
    <property type="entry name" value="CarbopepD_reg_2"/>
    <property type="match status" value="1"/>
</dbReference>
<dbReference type="AlphaFoldDB" id="A0A9X1L5S6"/>
<proteinExistence type="predicted"/>
<sequence length="926" mass="104850">MHKLLFVVAFWCCFLSFSQSRHFQISGKIISEEEKVPLEAATVHLETIKDSSLVTYTISNNNGSFILKDETYQKSLNLFVSYVGYQTYKKEILINKSEINLGTINLAVSSNALDEVLIKTSAPVTIKKDTLEFNVSSFKTKKDATVEDLLKQLPGVEIDDEGKIKVNGKEVNEILVNGKPFFGSDPSITTKNLTKDIIEKIQVVDTKTKSEAFTGEEGDSENKTINLTIKEENNKGVFGRVSAGAGTDKRYEFAGMFNHFDNDQRLSVLVGGNNINSPGFSFGEIEKMFGGGNSWFNGDGGFSINGRQFGGGEGLTTSRLGGANYADSFGDKTEFSSDYFYSGSSSENDKLSEREVILSDSRYYVNSNSSSLSETDSHSFNSDLEVKIDSTFMINIKPSFSFTKTKTEYTSNDKTLDEDLNLTNQSNVGSFVENNLNSFSNAISATKKFGSKGAFLRFNFNNKISKTEGDDYINSLSEVIGSNPETIERKQLANNNNKSNDFSSKVRYRWPIIAKKLFVNFDYEYQYNKDENLKSTFDFDDETNGYTSFNEDQSTNFKYTDIKSAPGAELSYRADKLSTRMGVNYVFRTLKNFDELRPQFNVEREFKALELNTNFNYKFSEKASVYSSYRLTNRPPAIRFLQAFTDISNPLNIIMGNPNLKPTNENRFYINFNAYNWQERTGFYLYASVTSFNNAVVSKSTIDAETLTRTTTYENVNGNTNGYFGLDYSKSVKLDSIRSVRFKLGAWSNLRKNINFNNDVKYASNSLTLTPNLGIDFIIKDVFEFKPRYRIGLTNTKYDLDDFEDVKFTSHNLLLRTGFFLPKGLEWRNDVTYTYNPNVSDEFQKSAWFFNSTVSYSVLKDKGLISLKVYDLLNQNTNAVRTATQDYIEDAQSTVLRQYFMLSFSWKFNSLGSKGETGGNGPYFID</sequence>
<dbReference type="SUPFAM" id="SSF56935">
    <property type="entry name" value="Porins"/>
    <property type="match status" value="1"/>
</dbReference>
<dbReference type="InterPro" id="IPR041700">
    <property type="entry name" value="OMP_b-brl_3"/>
</dbReference>
<comment type="caution">
    <text evidence="2">The sequence shown here is derived from an EMBL/GenBank/DDBJ whole genome shotgun (WGS) entry which is preliminary data.</text>
</comment>
<name>A0A9X1L5S6_9FLAO</name>
<reference evidence="2" key="1">
    <citation type="submission" date="2021-10" db="EMBL/GenBank/DDBJ databases">
        <title>Tamlana sargassums sp. nov., and Tamlana laminarinivorans sp. nov., two new bacteria isolated from the brown alga.</title>
        <authorList>
            <person name="Li J."/>
        </authorList>
    </citation>
    <scope>NUCLEOTIDE SEQUENCE</scope>
    <source>
        <strain evidence="2">62-3</strain>
    </source>
</reference>
<dbReference type="Proteomes" id="UP001139286">
    <property type="component" value="Unassembled WGS sequence"/>
</dbReference>
<feature type="domain" description="Outer membrane protein beta-barrel" evidence="1">
    <location>
        <begin position="447"/>
        <end position="906"/>
    </location>
</feature>
<dbReference type="EMBL" id="JAJAPX010000007">
    <property type="protein sequence ID" value="MCB4809587.1"/>
    <property type="molecule type" value="Genomic_DNA"/>
</dbReference>
<protein>
    <submittedName>
        <fullName evidence="2">Outer membrane beta-barrel protein</fullName>
    </submittedName>
</protein>
<evidence type="ECO:0000259" key="1">
    <source>
        <dbReference type="Pfam" id="PF14905"/>
    </source>
</evidence>
<gene>
    <name evidence="2" type="ORF">LG651_15130</name>
</gene>
<dbReference type="Pfam" id="PF14905">
    <property type="entry name" value="OMP_b-brl_3"/>
    <property type="match status" value="1"/>
</dbReference>
<evidence type="ECO:0000313" key="3">
    <source>
        <dbReference type="Proteomes" id="UP001139286"/>
    </source>
</evidence>
<accession>A0A9X1L5S6</accession>
<dbReference type="SUPFAM" id="SSF49464">
    <property type="entry name" value="Carboxypeptidase regulatory domain-like"/>
    <property type="match status" value="1"/>
</dbReference>
<dbReference type="RefSeq" id="WP_226696948.1">
    <property type="nucleotide sequence ID" value="NZ_JAJAPX010000007.1"/>
</dbReference>
<evidence type="ECO:0000313" key="2">
    <source>
        <dbReference type="EMBL" id="MCB4809587.1"/>
    </source>
</evidence>